<dbReference type="AlphaFoldDB" id="A0A2T0UE24"/>
<organism evidence="2 3">
    <name type="scientific">Knoellia remsis</name>
    <dbReference type="NCBI Taxonomy" id="407159"/>
    <lineage>
        <taxon>Bacteria</taxon>
        <taxon>Bacillati</taxon>
        <taxon>Actinomycetota</taxon>
        <taxon>Actinomycetes</taxon>
        <taxon>Micrococcales</taxon>
        <taxon>Intrasporangiaceae</taxon>
        <taxon>Knoellia</taxon>
    </lineage>
</organism>
<evidence type="ECO:0000313" key="3">
    <source>
        <dbReference type="Proteomes" id="UP000237822"/>
    </source>
</evidence>
<dbReference type="Proteomes" id="UP000237822">
    <property type="component" value="Unassembled WGS sequence"/>
</dbReference>
<feature type="transmembrane region" description="Helical" evidence="1">
    <location>
        <begin position="6"/>
        <end position="28"/>
    </location>
</feature>
<dbReference type="InterPro" id="IPR003425">
    <property type="entry name" value="CCB3/YggT"/>
</dbReference>
<dbReference type="GO" id="GO:0016020">
    <property type="term" value="C:membrane"/>
    <property type="evidence" value="ECO:0007669"/>
    <property type="project" value="InterPro"/>
</dbReference>
<keyword evidence="3" id="KW-1185">Reference proteome</keyword>
<dbReference type="RefSeq" id="WP_106298187.1">
    <property type="nucleotide sequence ID" value="NZ_PVTI01000020.1"/>
</dbReference>
<sequence length="92" mass="10444">MNTVRSLLALVVWLYLLVVFGRLILDWVRMFARDWRPRGVMLVIAEAVYTLTDPPLNALRRVIPPLRLGGVAIDLAFMVLVIALYVLLAILN</sequence>
<keyword evidence="1" id="KW-0812">Transmembrane</keyword>
<keyword evidence="1" id="KW-0472">Membrane</keyword>
<name>A0A2T0UE24_9MICO</name>
<protein>
    <submittedName>
        <fullName evidence="2">YggT family protein</fullName>
    </submittedName>
</protein>
<evidence type="ECO:0000313" key="2">
    <source>
        <dbReference type="EMBL" id="PRY56067.1"/>
    </source>
</evidence>
<dbReference type="Pfam" id="PF02325">
    <property type="entry name" value="CCB3_YggT"/>
    <property type="match status" value="1"/>
</dbReference>
<keyword evidence="1" id="KW-1133">Transmembrane helix</keyword>
<proteinExistence type="predicted"/>
<evidence type="ECO:0000256" key="1">
    <source>
        <dbReference type="SAM" id="Phobius"/>
    </source>
</evidence>
<dbReference type="EMBL" id="PVTI01000020">
    <property type="protein sequence ID" value="PRY56067.1"/>
    <property type="molecule type" value="Genomic_DNA"/>
</dbReference>
<dbReference type="OrthoDB" id="3216131at2"/>
<reference evidence="2 3" key="1">
    <citation type="submission" date="2018-03" db="EMBL/GenBank/DDBJ databases">
        <title>Genomic Encyclopedia of Archaeal and Bacterial Type Strains, Phase II (KMG-II): from individual species to whole genera.</title>
        <authorList>
            <person name="Goeker M."/>
        </authorList>
    </citation>
    <scope>NUCLEOTIDE SEQUENCE [LARGE SCALE GENOMIC DNA]</scope>
    <source>
        <strain evidence="2 3">ATCC BAA-1496</strain>
    </source>
</reference>
<accession>A0A2T0UE24</accession>
<comment type="caution">
    <text evidence="2">The sequence shown here is derived from an EMBL/GenBank/DDBJ whole genome shotgun (WGS) entry which is preliminary data.</text>
</comment>
<feature type="transmembrane region" description="Helical" evidence="1">
    <location>
        <begin position="68"/>
        <end position="91"/>
    </location>
</feature>
<gene>
    <name evidence="2" type="ORF">BCF74_12014</name>
</gene>